<feature type="compositionally biased region" description="Polar residues" evidence="11">
    <location>
        <begin position="1"/>
        <end position="12"/>
    </location>
</feature>
<keyword evidence="14" id="KW-1185">Reference proteome</keyword>
<accession>A0A4W5QXE1</accession>
<feature type="compositionally biased region" description="Polar residues" evidence="11">
    <location>
        <begin position="216"/>
        <end position="229"/>
    </location>
</feature>
<keyword evidence="2" id="KW-0479">Metal-binding</keyword>
<dbReference type="Gene3D" id="1.10.10.1070">
    <property type="entry name" value="Zinc finger, BED domain-containing"/>
    <property type="match status" value="1"/>
</dbReference>
<evidence type="ECO:0000256" key="11">
    <source>
        <dbReference type="SAM" id="MobiDB-lite"/>
    </source>
</evidence>
<reference evidence="14" key="1">
    <citation type="submission" date="2018-06" db="EMBL/GenBank/DDBJ databases">
        <title>Genome assembly of Danube salmon.</title>
        <authorList>
            <person name="Macqueen D.J."/>
            <person name="Gundappa M.K."/>
        </authorList>
    </citation>
    <scope>NUCLEOTIDE SEQUENCE [LARGE SCALE GENOMIC DNA]</scope>
</reference>
<sequence length="772" mass="84693">MSAQEVPTNPGQEQVDAGGGVPDGPSPTTTTTSATLAVPVTIKKEPGMQGASNGKDVPAEICVVLGGARSLFLLFHSHTGSYVCGICGKKYKYYNCFQTHVRAHRDNAISVYPNADSFRYSCDICGKKYKYYSCFQEHRDLHAVDGPVEDVKEEEPVEPFQKVGPNNHFFSLSPTETGSYECEFCGKQYKYFNPYQEHVALHQPMSNPFSRKMESKTQSSLVDTNSSQNSKPYTCGACGIPFQFYNNLLEHMQSHAADNENHTKGGSPKTSPGPASQDQLWRSPQPQHQAQNSGGLPEKERQQVAERLLRVMCTDLGVLNMLNSKDFLKLAQTLVDTGARHGAYSTREALGNMSSLALRQLPRMYNQIKVKVTCALGSNSSLGIAVTCHSQTVGPDACIVLTAYQVEGSRLKRYVLGVKEADLREGPEQVHQWTQNVLSEFVMSDIRTVYVTEPRVSAVGVGGSPLGGGGRGRVCLRCAGCSLGVVVQAVLGKRSLQARGLHELTELLAACRDIAASTSLSPSPTPPCWDRTAEALLQVHAHFEQICEAYGRSKATASTLQGLNKHLLGTLACLLAPLRLAALELSSQRRPTLQQVLPVYLRLEKLFTSKAGEVGTASKLCHYFLEALKENFKVEKAHQVAMVLDPQLKLRPVPAYQHEEIIARACEMATDPHDGGQATSGGQTQVRQEVFQYLAEPLLQGTTPDLFHYWSTVVGDRFPRLARLALWLLAVPAVGVRSECVSVCEQSLAMKRRQQVTTEEMNKLIFLRSNMA</sequence>
<dbReference type="PANTHER" id="PTHR24383:SF12">
    <property type="entry name" value="ZINC FINGER PROTEIN 618"/>
    <property type="match status" value="1"/>
</dbReference>
<keyword evidence="7" id="KW-0238">DNA-binding</keyword>
<reference evidence="13" key="3">
    <citation type="submission" date="2025-09" db="UniProtKB">
        <authorList>
            <consortium name="Ensembl"/>
        </authorList>
    </citation>
    <scope>IDENTIFICATION</scope>
</reference>
<evidence type="ECO:0000256" key="6">
    <source>
        <dbReference type="ARBA" id="ARBA00023015"/>
    </source>
</evidence>
<feature type="domain" description="C2H2-type" evidence="12">
    <location>
        <begin position="82"/>
        <end position="109"/>
    </location>
</feature>
<dbReference type="InterPro" id="IPR036236">
    <property type="entry name" value="Znf_C2H2_sf"/>
</dbReference>
<dbReference type="Proteomes" id="UP000314982">
    <property type="component" value="Unassembled WGS sequence"/>
</dbReference>
<dbReference type="GO" id="GO:0046983">
    <property type="term" value="F:protein dimerization activity"/>
    <property type="evidence" value="ECO:0007669"/>
    <property type="project" value="InterPro"/>
</dbReference>
<keyword evidence="3" id="KW-0677">Repeat</keyword>
<dbReference type="GO" id="GO:0008270">
    <property type="term" value="F:zinc ion binding"/>
    <property type="evidence" value="ECO:0007669"/>
    <property type="project" value="UniProtKB-KW"/>
</dbReference>
<feature type="compositionally biased region" description="Low complexity" evidence="11">
    <location>
        <begin position="26"/>
        <end position="37"/>
    </location>
</feature>
<dbReference type="AlphaFoldDB" id="A0A4W5QXE1"/>
<evidence type="ECO:0000313" key="13">
    <source>
        <dbReference type="Ensembl" id="ENSHHUP00000078535.1"/>
    </source>
</evidence>
<keyword evidence="6" id="KW-0805">Transcription regulation</keyword>
<dbReference type="GO" id="GO:0005634">
    <property type="term" value="C:nucleus"/>
    <property type="evidence" value="ECO:0007669"/>
    <property type="project" value="UniProtKB-SubCell"/>
</dbReference>
<organism evidence="13 14">
    <name type="scientific">Hucho hucho</name>
    <name type="common">huchen</name>
    <dbReference type="NCBI Taxonomy" id="62062"/>
    <lineage>
        <taxon>Eukaryota</taxon>
        <taxon>Metazoa</taxon>
        <taxon>Chordata</taxon>
        <taxon>Craniata</taxon>
        <taxon>Vertebrata</taxon>
        <taxon>Euteleostomi</taxon>
        <taxon>Actinopterygii</taxon>
        <taxon>Neopterygii</taxon>
        <taxon>Teleostei</taxon>
        <taxon>Protacanthopterygii</taxon>
        <taxon>Salmoniformes</taxon>
        <taxon>Salmonidae</taxon>
        <taxon>Salmoninae</taxon>
        <taxon>Hucho</taxon>
    </lineage>
</organism>
<keyword evidence="4 10" id="KW-0863">Zinc-finger</keyword>
<dbReference type="Gene3D" id="3.30.160.60">
    <property type="entry name" value="Classic Zinc Finger"/>
    <property type="match status" value="2"/>
</dbReference>
<evidence type="ECO:0000256" key="3">
    <source>
        <dbReference type="ARBA" id="ARBA00022737"/>
    </source>
</evidence>
<dbReference type="STRING" id="62062.ENSHHUP00000078535"/>
<evidence type="ECO:0000256" key="1">
    <source>
        <dbReference type="ARBA" id="ARBA00004123"/>
    </source>
</evidence>
<feature type="domain" description="C2H2-type" evidence="12">
    <location>
        <begin position="233"/>
        <end position="260"/>
    </location>
</feature>
<dbReference type="SMART" id="SM00355">
    <property type="entry name" value="ZnF_C2H2"/>
    <property type="match status" value="4"/>
</dbReference>
<dbReference type="Ensembl" id="ENSHHUT00000081069.1">
    <property type="protein sequence ID" value="ENSHHUP00000078535.1"/>
    <property type="gene ID" value="ENSHHUG00000045813.1"/>
</dbReference>
<evidence type="ECO:0000256" key="9">
    <source>
        <dbReference type="ARBA" id="ARBA00023242"/>
    </source>
</evidence>
<evidence type="ECO:0000256" key="2">
    <source>
        <dbReference type="ARBA" id="ARBA00022723"/>
    </source>
</evidence>
<feature type="domain" description="C2H2-type" evidence="12">
    <location>
        <begin position="180"/>
        <end position="202"/>
    </location>
</feature>
<dbReference type="SUPFAM" id="SSF57667">
    <property type="entry name" value="beta-beta-alpha zinc fingers"/>
    <property type="match status" value="2"/>
</dbReference>
<dbReference type="PROSITE" id="PS50157">
    <property type="entry name" value="ZINC_FINGER_C2H2_2"/>
    <property type="match status" value="4"/>
</dbReference>
<evidence type="ECO:0000256" key="7">
    <source>
        <dbReference type="ARBA" id="ARBA00023125"/>
    </source>
</evidence>
<dbReference type="InterPro" id="IPR013087">
    <property type="entry name" value="Znf_C2H2_type"/>
</dbReference>
<feature type="domain" description="C2H2-type" evidence="12">
    <location>
        <begin position="120"/>
        <end position="147"/>
    </location>
</feature>
<comment type="subcellular location">
    <subcellularLocation>
        <location evidence="1">Nucleus</location>
    </subcellularLocation>
</comment>
<feature type="region of interest" description="Disordered" evidence="11">
    <location>
        <begin position="1"/>
        <end position="37"/>
    </location>
</feature>
<dbReference type="InterPro" id="IPR008906">
    <property type="entry name" value="HATC_C_dom"/>
</dbReference>
<keyword evidence="8" id="KW-0804">Transcription</keyword>
<evidence type="ECO:0000256" key="5">
    <source>
        <dbReference type="ARBA" id="ARBA00022833"/>
    </source>
</evidence>
<dbReference type="GeneTree" id="ENSGT00940000153306"/>
<evidence type="ECO:0000259" key="12">
    <source>
        <dbReference type="PROSITE" id="PS50157"/>
    </source>
</evidence>
<evidence type="ECO:0000256" key="10">
    <source>
        <dbReference type="PROSITE-ProRule" id="PRU00042"/>
    </source>
</evidence>
<reference evidence="13" key="2">
    <citation type="submission" date="2025-08" db="UniProtKB">
        <authorList>
            <consortium name="Ensembl"/>
        </authorList>
    </citation>
    <scope>IDENTIFICATION</scope>
</reference>
<feature type="region of interest" description="Disordered" evidence="11">
    <location>
        <begin position="258"/>
        <end position="300"/>
    </location>
</feature>
<dbReference type="PROSITE" id="PS00028">
    <property type="entry name" value="ZINC_FINGER_C2H2_1"/>
    <property type="match status" value="4"/>
</dbReference>
<protein>
    <submittedName>
        <fullName evidence="13">Zinc finger protein 618</fullName>
    </submittedName>
</protein>
<evidence type="ECO:0000256" key="4">
    <source>
        <dbReference type="ARBA" id="ARBA00022771"/>
    </source>
</evidence>
<feature type="region of interest" description="Disordered" evidence="11">
    <location>
        <begin position="208"/>
        <end position="229"/>
    </location>
</feature>
<keyword evidence="9" id="KW-0539">Nucleus</keyword>
<dbReference type="GO" id="GO:0003677">
    <property type="term" value="F:DNA binding"/>
    <property type="evidence" value="ECO:0007669"/>
    <property type="project" value="UniProtKB-KW"/>
</dbReference>
<dbReference type="SUPFAM" id="SSF53098">
    <property type="entry name" value="Ribonuclease H-like"/>
    <property type="match status" value="1"/>
</dbReference>
<keyword evidence="5" id="KW-0862">Zinc</keyword>
<proteinExistence type="predicted"/>
<evidence type="ECO:0000256" key="8">
    <source>
        <dbReference type="ARBA" id="ARBA00023163"/>
    </source>
</evidence>
<dbReference type="Pfam" id="PF05699">
    <property type="entry name" value="Dimer_Tnp_hAT"/>
    <property type="match status" value="1"/>
</dbReference>
<feature type="compositionally biased region" description="Polar residues" evidence="11">
    <location>
        <begin position="268"/>
        <end position="294"/>
    </location>
</feature>
<evidence type="ECO:0000313" key="14">
    <source>
        <dbReference type="Proteomes" id="UP000314982"/>
    </source>
</evidence>
<dbReference type="SUPFAM" id="SSF140996">
    <property type="entry name" value="Hermes dimerisation domain"/>
    <property type="match status" value="1"/>
</dbReference>
<dbReference type="PANTHER" id="PTHR24383">
    <property type="entry name" value="ZINC FINGER PROTEIN"/>
    <property type="match status" value="1"/>
</dbReference>
<dbReference type="InterPro" id="IPR012337">
    <property type="entry name" value="RNaseH-like_sf"/>
</dbReference>
<name>A0A4W5QXE1_9TELE</name>